<comment type="caution">
    <text evidence="1">The sequence shown here is derived from an EMBL/GenBank/DDBJ whole genome shotgun (WGS) entry which is preliminary data.</text>
</comment>
<evidence type="ECO:0000313" key="2">
    <source>
        <dbReference type="Proteomes" id="UP000269157"/>
    </source>
</evidence>
<protein>
    <submittedName>
        <fullName evidence="1">Pimeloyl-ACP methyl ester carboxylesterase</fullName>
    </submittedName>
</protein>
<dbReference type="Gene3D" id="3.40.50.1820">
    <property type="entry name" value="alpha/beta hydrolase"/>
    <property type="match status" value="1"/>
</dbReference>
<sequence length="225" mass="24752">MKILILPGLDGTVALLSEIVELLDSKHEVTAVRYQPDVFCYQDLETRVEALLPADEYIIVAESFSGPLAAMISAKKPNGLRGLAFVATFATTPIKVPAFLTYLVDIAPTKSRLLIRLAQPFLMGRWATPKFTTEFQQVMCAVPASTIAGRLREVLKVNVVKQLNGIEVPTIYLAAKNDRLVPSRMASDFCQSPHTVFEIEGPHFLLQANATDAAKCILDFAARFD</sequence>
<dbReference type="SUPFAM" id="SSF53474">
    <property type="entry name" value="alpha/beta-Hydrolases"/>
    <property type="match status" value="1"/>
</dbReference>
<proteinExistence type="predicted"/>
<dbReference type="OrthoDB" id="5491135at2"/>
<dbReference type="Proteomes" id="UP000269157">
    <property type="component" value="Unassembled WGS sequence"/>
</dbReference>
<reference evidence="1 2" key="1">
    <citation type="submission" date="2018-10" db="EMBL/GenBank/DDBJ databases">
        <title>Genomic Encyclopedia of Archaeal and Bacterial Type Strains, Phase II (KMG-II): from individual species to whole genera.</title>
        <authorList>
            <person name="Goeker M."/>
        </authorList>
    </citation>
    <scope>NUCLEOTIDE SEQUENCE [LARGE SCALE GENOMIC DNA]</scope>
    <source>
        <strain evidence="1 2">DSM 29466</strain>
    </source>
</reference>
<keyword evidence="2" id="KW-1185">Reference proteome</keyword>
<dbReference type="RefSeq" id="WP_121023392.1">
    <property type="nucleotide sequence ID" value="NZ_RCCE01000003.1"/>
</dbReference>
<gene>
    <name evidence="1" type="ORF">BCF46_1785</name>
</gene>
<name>A0A497W543_9RHOB</name>
<accession>A0A497W543</accession>
<dbReference type="AlphaFoldDB" id="A0A497W543"/>
<organism evidence="1 2">
    <name type="scientific">Litoreibacter meonggei</name>
    <dbReference type="NCBI Taxonomy" id="1049199"/>
    <lineage>
        <taxon>Bacteria</taxon>
        <taxon>Pseudomonadati</taxon>
        <taxon>Pseudomonadota</taxon>
        <taxon>Alphaproteobacteria</taxon>
        <taxon>Rhodobacterales</taxon>
        <taxon>Roseobacteraceae</taxon>
        <taxon>Litoreibacter</taxon>
    </lineage>
</organism>
<dbReference type="EMBL" id="RCCE01000003">
    <property type="protein sequence ID" value="RLJ51571.1"/>
    <property type="molecule type" value="Genomic_DNA"/>
</dbReference>
<dbReference type="InterPro" id="IPR029058">
    <property type="entry name" value="AB_hydrolase_fold"/>
</dbReference>
<evidence type="ECO:0000313" key="1">
    <source>
        <dbReference type="EMBL" id="RLJ51571.1"/>
    </source>
</evidence>